<dbReference type="PROSITE" id="PS51793">
    <property type="entry name" value="MIS18"/>
    <property type="match status" value="1"/>
</dbReference>
<dbReference type="GO" id="GO:0042802">
    <property type="term" value="F:identical protein binding"/>
    <property type="evidence" value="ECO:0007669"/>
    <property type="project" value="Ensembl"/>
</dbReference>
<evidence type="ECO:0000313" key="13">
    <source>
        <dbReference type="Ensembl" id="ENSCPRP00005026841.1"/>
    </source>
</evidence>
<evidence type="ECO:0000256" key="3">
    <source>
        <dbReference type="ARBA" id="ARBA00004584"/>
    </source>
</evidence>
<reference evidence="13" key="2">
    <citation type="submission" date="2025-09" db="UniProtKB">
        <authorList>
            <consortium name="Ensembl"/>
        </authorList>
    </citation>
    <scope>IDENTIFICATION</scope>
</reference>
<dbReference type="GO" id="GO:0051301">
    <property type="term" value="P:cell division"/>
    <property type="evidence" value="ECO:0007669"/>
    <property type="project" value="UniProtKB-KW"/>
</dbReference>
<keyword evidence="14" id="KW-1185">Reference proteome</keyword>
<evidence type="ECO:0000256" key="8">
    <source>
        <dbReference type="ARBA" id="ARBA00022833"/>
    </source>
</evidence>
<evidence type="ECO:0000256" key="11">
    <source>
        <dbReference type="ARBA" id="ARBA00023328"/>
    </source>
</evidence>
<protein>
    <submittedName>
        <fullName evidence="13">Opa interacting protein 5</fullName>
    </submittedName>
</protein>
<feature type="domain" description="Mis18" evidence="12">
    <location>
        <begin position="57"/>
        <end position="156"/>
    </location>
</feature>
<dbReference type="GO" id="GO:0000775">
    <property type="term" value="C:chromosome, centromeric region"/>
    <property type="evidence" value="ECO:0007669"/>
    <property type="project" value="UniProtKB-SubCell"/>
</dbReference>
<keyword evidence="8" id="KW-0862">Zinc</keyword>
<dbReference type="GeneTree" id="ENSGT00940000154267"/>
<evidence type="ECO:0000256" key="2">
    <source>
        <dbReference type="ARBA" id="ARBA00004123"/>
    </source>
</evidence>
<gene>
    <name evidence="13" type="primary">OIP5</name>
</gene>
<dbReference type="GeneID" id="109320908"/>
<dbReference type="OrthoDB" id="9926299at2759"/>
<evidence type="ECO:0000256" key="10">
    <source>
        <dbReference type="ARBA" id="ARBA00023306"/>
    </source>
</evidence>
<dbReference type="CTD" id="11339"/>
<comment type="function">
    <text evidence="1">Required for recruitment of CENPA to centromeres and normal chromosome segregation during mitosis.</text>
</comment>
<dbReference type="GO" id="GO:0046872">
    <property type="term" value="F:metal ion binding"/>
    <property type="evidence" value="ECO:0007669"/>
    <property type="project" value="UniProtKB-KW"/>
</dbReference>
<keyword evidence="5" id="KW-0132">Cell division</keyword>
<proteinExistence type="predicted"/>
<reference evidence="13" key="1">
    <citation type="submission" date="2025-08" db="UniProtKB">
        <authorList>
            <consortium name="Ensembl"/>
        </authorList>
    </citation>
    <scope>IDENTIFICATION</scope>
</reference>
<evidence type="ECO:0000259" key="12">
    <source>
        <dbReference type="PROSITE" id="PS51793"/>
    </source>
</evidence>
<keyword evidence="4" id="KW-0158">Chromosome</keyword>
<sequence>MAVRRRLQQFFQDPEIDGAIMVEWPAVAPVDSARQAAAEANTGAAALRRRRLRPQDCAVFQCRGCHAVLGDSLHLCAQEERRLHVLACFKVTEDVVLEDSLRVGIDGSLLGCTYNALYCRSCGVILGFNLYSSSSDLAYLRGFFCLFKDCILCYYLTTKTTIDGSEMTFPALNLKKKLSKLKEQLVIIHVRLEILIRRLEELNWQNMADKQGCSSRTACLKPERARIKSNN</sequence>
<dbReference type="GO" id="GO:0007059">
    <property type="term" value="P:chromosome segregation"/>
    <property type="evidence" value="ECO:0007669"/>
    <property type="project" value="TreeGrafter"/>
</dbReference>
<accession>A0A7M4FLL2</accession>
<dbReference type="PANTHER" id="PTHR16431">
    <property type="entry name" value="NEUROGENIC PROTEIN MASTERMIND"/>
    <property type="match status" value="1"/>
</dbReference>
<keyword evidence="10" id="KW-0131">Cell cycle</keyword>
<dbReference type="RefSeq" id="XP_019406751.1">
    <property type="nucleotide sequence ID" value="XM_019551206.1"/>
</dbReference>
<comment type="subcellular location">
    <subcellularLocation>
        <location evidence="3">Chromosome</location>
        <location evidence="3">Centromere</location>
    </subcellularLocation>
    <subcellularLocation>
        <location evidence="2">Nucleus</location>
    </subcellularLocation>
</comment>
<keyword evidence="9" id="KW-0539">Nucleus</keyword>
<keyword evidence="7" id="KW-0498">Mitosis</keyword>
<organism evidence="13 14">
    <name type="scientific">Crocodylus porosus</name>
    <name type="common">Saltwater crocodile</name>
    <name type="synonym">Estuarine crocodile</name>
    <dbReference type="NCBI Taxonomy" id="8502"/>
    <lineage>
        <taxon>Eukaryota</taxon>
        <taxon>Metazoa</taxon>
        <taxon>Chordata</taxon>
        <taxon>Craniata</taxon>
        <taxon>Vertebrata</taxon>
        <taxon>Euteleostomi</taxon>
        <taxon>Archelosauria</taxon>
        <taxon>Archosauria</taxon>
        <taxon>Crocodylia</taxon>
        <taxon>Longirostres</taxon>
        <taxon>Crocodylidae</taxon>
        <taxon>Crocodylus</taxon>
    </lineage>
</organism>
<evidence type="ECO:0000256" key="9">
    <source>
        <dbReference type="ARBA" id="ARBA00023242"/>
    </source>
</evidence>
<dbReference type="Proteomes" id="UP000594220">
    <property type="component" value="Unplaced"/>
</dbReference>
<dbReference type="GO" id="GO:0098654">
    <property type="term" value="C:CENP-A recruiting complex"/>
    <property type="evidence" value="ECO:0007669"/>
    <property type="project" value="Ensembl"/>
</dbReference>
<dbReference type="AlphaFoldDB" id="A0A7M4FLL2"/>
<evidence type="ECO:0000256" key="6">
    <source>
        <dbReference type="ARBA" id="ARBA00022723"/>
    </source>
</evidence>
<dbReference type="KEGG" id="cpoo:109320908"/>
<dbReference type="GO" id="GO:0000785">
    <property type="term" value="C:chromatin"/>
    <property type="evidence" value="ECO:0007669"/>
    <property type="project" value="Ensembl"/>
</dbReference>
<keyword evidence="11" id="KW-0137">Centromere</keyword>
<dbReference type="InterPro" id="IPR004910">
    <property type="entry name" value="Yippee/Mis18/Cereblon"/>
</dbReference>
<evidence type="ECO:0000256" key="1">
    <source>
        <dbReference type="ARBA" id="ARBA00003694"/>
    </source>
</evidence>
<dbReference type="Ensembl" id="ENSCPRT00005031357.1">
    <property type="protein sequence ID" value="ENSCPRP00005026841.1"/>
    <property type="gene ID" value="ENSCPRG00005018597.1"/>
</dbReference>
<dbReference type="PANTHER" id="PTHR16431:SF3">
    <property type="entry name" value="PROTEIN MIS18-BETA"/>
    <property type="match status" value="1"/>
</dbReference>
<dbReference type="GO" id="GO:0015030">
    <property type="term" value="C:Cajal body"/>
    <property type="evidence" value="ECO:0007669"/>
    <property type="project" value="Ensembl"/>
</dbReference>
<keyword evidence="6" id="KW-0479">Metal-binding</keyword>
<evidence type="ECO:0000256" key="4">
    <source>
        <dbReference type="ARBA" id="ARBA00022454"/>
    </source>
</evidence>
<dbReference type="InterPro" id="IPR034752">
    <property type="entry name" value="Mis18"/>
</dbReference>
<dbReference type="GO" id="GO:0016607">
    <property type="term" value="C:nuclear speck"/>
    <property type="evidence" value="ECO:0007669"/>
    <property type="project" value="Ensembl"/>
</dbReference>
<evidence type="ECO:0000256" key="7">
    <source>
        <dbReference type="ARBA" id="ARBA00022776"/>
    </source>
</evidence>
<name>A0A7M4FLL2_CROPO</name>
<evidence type="ECO:0000256" key="5">
    <source>
        <dbReference type="ARBA" id="ARBA00022618"/>
    </source>
</evidence>
<dbReference type="GO" id="GO:0010369">
    <property type="term" value="C:chromocenter"/>
    <property type="evidence" value="ECO:0007669"/>
    <property type="project" value="Ensembl"/>
</dbReference>
<dbReference type="OMA" id="MDIHNVP"/>
<evidence type="ECO:0000313" key="14">
    <source>
        <dbReference type="Proteomes" id="UP000594220"/>
    </source>
</evidence>
<dbReference type="GO" id="GO:0034080">
    <property type="term" value="P:CENP-A containing chromatin assembly"/>
    <property type="evidence" value="ECO:0007669"/>
    <property type="project" value="TreeGrafter"/>
</dbReference>
<dbReference type="Pfam" id="PF03226">
    <property type="entry name" value="Yippee-Mis18"/>
    <property type="match status" value="1"/>
</dbReference>